<keyword evidence="4" id="KW-0560">Oxidoreductase</keyword>
<evidence type="ECO:0000256" key="4">
    <source>
        <dbReference type="ARBA" id="ARBA00023002"/>
    </source>
</evidence>
<comment type="cofactor">
    <cofactor evidence="1">
        <name>FAD</name>
        <dbReference type="ChEBI" id="CHEBI:57692"/>
    </cofactor>
</comment>
<proteinExistence type="predicted"/>
<organism evidence="7 8">
    <name type="scientific">Pleurotus eryngii</name>
    <name type="common">Boletus of the steppes</name>
    <dbReference type="NCBI Taxonomy" id="5323"/>
    <lineage>
        <taxon>Eukaryota</taxon>
        <taxon>Fungi</taxon>
        <taxon>Dikarya</taxon>
        <taxon>Basidiomycota</taxon>
        <taxon>Agaricomycotina</taxon>
        <taxon>Agaricomycetes</taxon>
        <taxon>Agaricomycetidae</taxon>
        <taxon>Agaricales</taxon>
        <taxon>Pleurotineae</taxon>
        <taxon>Pleurotaceae</taxon>
        <taxon>Pleurotus</taxon>
    </lineage>
</organism>
<dbReference type="Gene3D" id="3.50.50.60">
    <property type="entry name" value="FAD/NAD(P)-binding domain"/>
    <property type="match status" value="1"/>
</dbReference>
<gene>
    <name evidence="7" type="ORF">BDN71DRAFT_1494831</name>
</gene>
<feature type="domain" description="FAD-binding" evidence="6">
    <location>
        <begin position="26"/>
        <end position="280"/>
    </location>
</feature>
<dbReference type="OrthoDB" id="2690153at2759"/>
<dbReference type="EMBL" id="MU154546">
    <property type="protein sequence ID" value="KAF9497087.1"/>
    <property type="molecule type" value="Genomic_DNA"/>
</dbReference>
<keyword evidence="3" id="KW-0274">FAD</keyword>
<dbReference type="InterPro" id="IPR002938">
    <property type="entry name" value="FAD-bd"/>
</dbReference>
<dbReference type="InterPro" id="IPR050641">
    <property type="entry name" value="RIFMO-like"/>
</dbReference>
<keyword evidence="2" id="KW-0285">Flavoprotein</keyword>
<comment type="caution">
    <text evidence="7">The sequence shown here is derived from an EMBL/GenBank/DDBJ whole genome shotgun (WGS) entry which is preliminary data.</text>
</comment>
<dbReference type="AlphaFoldDB" id="A0A9P6A106"/>
<dbReference type="GO" id="GO:0071949">
    <property type="term" value="F:FAD binding"/>
    <property type="evidence" value="ECO:0007669"/>
    <property type="project" value="InterPro"/>
</dbReference>
<evidence type="ECO:0000259" key="6">
    <source>
        <dbReference type="Pfam" id="PF01494"/>
    </source>
</evidence>
<evidence type="ECO:0000256" key="1">
    <source>
        <dbReference type="ARBA" id="ARBA00001974"/>
    </source>
</evidence>
<evidence type="ECO:0000256" key="2">
    <source>
        <dbReference type="ARBA" id="ARBA00022630"/>
    </source>
</evidence>
<evidence type="ECO:0000313" key="7">
    <source>
        <dbReference type="EMBL" id="KAF9497087.1"/>
    </source>
</evidence>
<dbReference type="InterPro" id="IPR036188">
    <property type="entry name" value="FAD/NAD-bd_sf"/>
</dbReference>
<accession>A0A9P6A106</accession>
<dbReference type="PANTHER" id="PTHR43004:SF19">
    <property type="entry name" value="BINDING MONOOXYGENASE, PUTATIVE (JCVI)-RELATED"/>
    <property type="match status" value="1"/>
</dbReference>
<evidence type="ECO:0000313" key="8">
    <source>
        <dbReference type="Proteomes" id="UP000807025"/>
    </source>
</evidence>
<protein>
    <recommendedName>
        <fullName evidence="6">FAD-binding domain-containing protein</fullName>
    </recommendedName>
</protein>
<evidence type="ECO:0000256" key="5">
    <source>
        <dbReference type="SAM" id="MobiDB-lite"/>
    </source>
</evidence>
<dbReference type="Proteomes" id="UP000807025">
    <property type="component" value="Unassembled WGS sequence"/>
</dbReference>
<dbReference type="PANTHER" id="PTHR43004">
    <property type="entry name" value="TRK SYSTEM POTASSIUM UPTAKE PROTEIN"/>
    <property type="match status" value="1"/>
</dbReference>
<reference evidence="7" key="1">
    <citation type="submission" date="2020-11" db="EMBL/GenBank/DDBJ databases">
        <authorList>
            <consortium name="DOE Joint Genome Institute"/>
            <person name="Ahrendt S."/>
            <person name="Riley R."/>
            <person name="Andreopoulos W."/>
            <person name="Labutti K."/>
            <person name="Pangilinan J."/>
            <person name="Ruiz-Duenas F.J."/>
            <person name="Barrasa J.M."/>
            <person name="Sanchez-Garcia M."/>
            <person name="Camarero S."/>
            <person name="Miyauchi S."/>
            <person name="Serrano A."/>
            <person name="Linde D."/>
            <person name="Babiker R."/>
            <person name="Drula E."/>
            <person name="Ayuso-Fernandez I."/>
            <person name="Pacheco R."/>
            <person name="Padilla G."/>
            <person name="Ferreira P."/>
            <person name="Barriuso J."/>
            <person name="Kellner H."/>
            <person name="Castanera R."/>
            <person name="Alfaro M."/>
            <person name="Ramirez L."/>
            <person name="Pisabarro A.G."/>
            <person name="Kuo A."/>
            <person name="Tritt A."/>
            <person name="Lipzen A."/>
            <person name="He G."/>
            <person name="Yan M."/>
            <person name="Ng V."/>
            <person name="Cullen D."/>
            <person name="Martin F."/>
            <person name="Rosso M.-N."/>
            <person name="Henrissat B."/>
            <person name="Hibbett D."/>
            <person name="Martinez A.T."/>
            <person name="Grigoriev I.V."/>
        </authorList>
    </citation>
    <scope>NUCLEOTIDE SEQUENCE</scope>
    <source>
        <strain evidence="7">ATCC 90797</strain>
    </source>
</reference>
<sequence length="292" mass="32551">MLWINLPWGLRATGYNGISLPLLEPGLVLTLSLAKQGVNIWIIERKAKPNVGQRGAAIQPRRLEEHHFLNILPDILEIASPAPLMRAYPVGTPTPSKTFDMLRKNTDPSDPFPITIRDPHFSFAEGVTVDYSVRLSSFGQFADHVTAKTLRLKDGAEEMETTDFVYNVGADGAHSVVRKGAGSAFVGETRAEHMVIGDIHISRGITNNFWHVWGEGHSTMMSLRPAQKETLTSSTSSSQESMPTDRGSIMKFISRVTGVSDIEYGELDFISKYTPHSRCHTRTRVWYKDIKN</sequence>
<feature type="region of interest" description="Disordered" evidence="5">
    <location>
        <begin position="228"/>
        <end position="247"/>
    </location>
</feature>
<dbReference type="SUPFAM" id="SSF51905">
    <property type="entry name" value="FAD/NAD(P)-binding domain"/>
    <property type="match status" value="1"/>
</dbReference>
<dbReference type="GO" id="GO:0016709">
    <property type="term" value="F:oxidoreductase activity, acting on paired donors, with incorporation or reduction of molecular oxygen, NAD(P)H as one donor, and incorporation of one atom of oxygen"/>
    <property type="evidence" value="ECO:0007669"/>
    <property type="project" value="UniProtKB-ARBA"/>
</dbReference>
<evidence type="ECO:0000256" key="3">
    <source>
        <dbReference type="ARBA" id="ARBA00022827"/>
    </source>
</evidence>
<keyword evidence="8" id="KW-1185">Reference proteome</keyword>
<name>A0A9P6A106_PLEER</name>
<dbReference type="Pfam" id="PF01494">
    <property type="entry name" value="FAD_binding_3"/>
    <property type="match status" value="1"/>
</dbReference>